<gene>
    <name evidence="2" type="ORF">IMX20_03240</name>
</gene>
<dbReference type="Pfam" id="PF14493">
    <property type="entry name" value="HTH_40"/>
    <property type="match status" value="1"/>
</dbReference>
<accession>A0A7M1KUA9</accession>
<dbReference type="EMBL" id="CP063065">
    <property type="protein sequence ID" value="QOQ79725.1"/>
    <property type="molecule type" value="Genomic_DNA"/>
</dbReference>
<organism evidence="2 3">
    <name type="scientific">Aerococcus urinaeequi</name>
    <dbReference type="NCBI Taxonomy" id="51665"/>
    <lineage>
        <taxon>Bacteria</taxon>
        <taxon>Bacillati</taxon>
        <taxon>Bacillota</taxon>
        <taxon>Bacilli</taxon>
        <taxon>Lactobacillales</taxon>
        <taxon>Aerococcaceae</taxon>
        <taxon>Aerococcus</taxon>
    </lineage>
</organism>
<reference evidence="2 3" key="1">
    <citation type="submission" date="2020-10" db="EMBL/GenBank/DDBJ databases">
        <title>Plasmid carrying two tetracycline resistance determinant.</title>
        <authorList>
            <person name="Yang Q."/>
        </authorList>
    </citation>
    <scope>NUCLEOTIDE SEQUENCE [LARGE SCALE GENOMIC DNA]</scope>
    <source>
        <strain evidence="2 3">T43</strain>
    </source>
</reference>
<evidence type="ECO:0000313" key="3">
    <source>
        <dbReference type="Proteomes" id="UP000595091"/>
    </source>
</evidence>
<protein>
    <submittedName>
        <fullName evidence="2">Helix-turn-helix domain-containing protein</fullName>
    </submittedName>
</protein>
<name>A0A7M1KUA9_9LACT</name>
<dbReference type="AlphaFoldDB" id="A0A7M1KUA9"/>
<feature type="domain" description="Helicase Helix-turn-helix" evidence="1">
    <location>
        <begin position="268"/>
        <end position="349"/>
    </location>
</feature>
<evidence type="ECO:0000259" key="1">
    <source>
        <dbReference type="Pfam" id="PF14493"/>
    </source>
</evidence>
<evidence type="ECO:0000313" key="2">
    <source>
        <dbReference type="EMBL" id="QOQ79725.1"/>
    </source>
</evidence>
<proteinExistence type="predicted"/>
<dbReference type="InterPro" id="IPR029491">
    <property type="entry name" value="Helicase_HTH"/>
</dbReference>
<dbReference type="Proteomes" id="UP000595091">
    <property type="component" value="Chromosome"/>
</dbReference>
<sequence length="368" mass="42050">MLGKNSRNVGGIGLDTLLMAIAFKVQALPPNSVYQVLIGKRTATTLFFAFSNNLTAYFGLYPKLAKDAWMSYTQNVAEYISVEAIFRQNDQINYMHLLVDDILQKRNGLIIPSHHHKHHLAFKLLLQVLSNIQAENPHYSPIVQDLEVQQLIKDFISMAKSADAPQAGLQAITKSLHQQLAKELSAFPDQAALIFLEQFEGAKLPAQTLEQVAENHQISKRAVVITQQALMDQIYQNWVSGHTLGAETQWLQIFAQGVFNQFPIWNQTTQDTLNLINQGWSLQKIADRRRLKLSTITEHIIEITLSFPLIIQPIVVEELNLKDISPLVSQEPDENYESFKARFGEKDYWLYRYWHIVYQKGAHDDRLA</sequence>